<dbReference type="PaxDb" id="2903-EOD28023"/>
<sequence length="244" mass="25116">MPPKKRPPPTAALAAVKKKQEAAKLARAELLLAHAAAENSVDAPHAVAEAPQPVVEPPMSAEQIAAALQAEDLQLLPSARAGSTTGYLGVYPTGDGQRPYVAQIRRNGRNVVLGKFATAAEAALAYARELGPAATRAAAAAAPSRPLTASEALSAAAAEGLQLQRSAQTESGFKGVNKGSGERKRPYNVCVRGDTLGSFETPEEAALVYARATRPLLRLGHSGVTLADLAGAARAVSSVCPENE</sequence>
<dbReference type="SUPFAM" id="SSF54171">
    <property type="entry name" value="DNA-binding domain"/>
    <property type="match status" value="1"/>
</dbReference>
<dbReference type="InterPro" id="IPR036955">
    <property type="entry name" value="AP2/ERF_dom_sf"/>
</dbReference>
<dbReference type="Proteomes" id="UP000013827">
    <property type="component" value="Unassembled WGS sequence"/>
</dbReference>
<dbReference type="EnsemblProtists" id="EOD28023">
    <property type="protein sequence ID" value="EOD28023"/>
    <property type="gene ID" value="EMIHUDRAFT_235210"/>
</dbReference>
<dbReference type="InterPro" id="IPR016177">
    <property type="entry name" value="DNA-bd_dom_sf"/>
</dbReference>
<dbReference type="GO" id="GO:0003700">
    <property type="term" value="F:DNA-binding transcription factor activity"/>
    <property type="evidence" value="ECO:0007669"/>
    <property type="project" value="InterPro"/>
</dbReference>
<reference evidence="1" key="2">
    <citation type="submission" date="2024-10" db="UniProtKB">
        <authorList>
            <consortium name="EnsemblProtists"/>
        </authorList>
    </citation>
    <scope>IDENTIFICATION</scope>
</reference>
<dbReference type="HOGENOM" id="CLU_1139798_0_0_1"/>
<dbReference type="GeneID" id="17273566"/>
<reference evidence="2" key="1">
    <citation type="journal article" date="2013" name="Nature">
        <title>Pan genome of the phytoplankton Emiliania underpins its global distribution.</title>
        <authorList>
            <person name="Read B.A."/>
            <person name="Kegel J."/>
            <person name="Klute M.J."/>
            <person name="Kuo A."/>
            <person name="Lefebvre S.C."/>
            <person name="Maumus F."/>
            <person name="Mayer C."/>
            <person name="Miller J."/>
            <person name="Monier A."/>
            <person name="Salamov A."/>
            <person name="Young J."/>
            <person name="Aguilar M."/>
            <person name="Claverie J.M."/>
            <person name="Frickenhaus S."/>
            <person name="Gonzalez K."/>
            <person name="Herman E.K."/>
            <person name="Lin Y.C."/>
            <person name="Napier J."/>
            <person name="Ogata H."/>
            <person name="Sarno A.F."/>
            <person name="Shmutz J."/>
            <person name="Schroeder D."/>
            <person name="de Vargas C."/>
            <person name="Verret F."/>
            <person name="von Dassow P."/>
            <person name="Valentin K."/>
            <person name="Van de Peer Y."/>
            <person name="Wheeler G."/>
            <person name="Dacks J.B."/>
            <person name="Delwiche C.F."/>
            <person name="Dyhrman S.T."/>
            <person name="Glockner G."/>
            <person name="John U."/>
            <person name="Richards T."/>
            <person name="Worden A.Z."/>
            <person name="Zhang X."/>
            <person name="Grigoriev I.V."/>
            <person name="Allen A.E."/>
            <person name="Bidle K."/>
            <person name="Borodovsky M."/>
            <person name="Bowler C."/>
            <person name="Brownlee C."/>
            <person name="Cock J.M."/>
            <person name="Elias M."/>
            <person name="Gladyshev V.N."/>
            <person name="Groth M."/>
            <person name="Guda C."/>
            <person name="Hadaegh A."/>
            <person name="Iglesias-Rodriguez M.D."/>
            <person name="Jenkins J."/>
            <person name="Jones B.M."/>
            <person name="Lawson T."/>
            <person name="Leese F."/>
            <person name="Lindquist E."/>
            <person name="Lobanov A."/>
            <person name="Lomsadze A."/>
            <person name="Malik S.B."/>
            <person name="Marsh M.E."/>
            <person name="Mackinder L."/>
            <person name="Mock T."/>
            <person name="Mueller-Roeber B."/>
            <person name="Pagarete A."/>
            <person name="Parker M."/>
            <person name="Probert I."/>
            <person name="Quesneville H."/>
            <person name="Raines C."/>
            <person name="Rensing S.A."/>
            <person name="Riano-Pachon D.M."/>
            <person name="Richier S."/>
            <person name="Rokitta S."/>
            <person name="Shiraiwa Y."/>
            <person name="Soanes D.M."/>
            <person name="van der Giezen M."/>
            <person name="Wahlund T.M."/>
            <person name="Williams B."/>
            <person name="Wilson W."/>
            <person name="Wolfe G."/>
            <person name="Wurch L.L."/>
        </authorList>
    </citation>
    <scope>NUCLEOTIDE SEQUENCE</scope>
</reference>
<evidence type="ECO:0000313" key="2">
    <source>
        <dbReference type="Proteomes" id="UP000013827"/>
    </source>
</evidence>
<dbReference type="Gene3D" id="3.30.730.10">
    <property type="entry name" value="AP2/ERF domain"/>
    <property type="match status" value="1"/>
</dbReference>
<evidence type="ECO:0000313" key="1">
    <source>
        <dbReference type="EnsemblProtists" id="EOD28023"/>
    </source>
</evidence>
<evidence type="ECO:0008006" key="3">
    <source>
        <dbReference type="Google" id="ProtNLM"/>
    </source>
</evidence>
<protein>
    <recommendedName>
        <fullName evidence="3">AP2/ERF domain-containing protein</fullName>
    </recommendedName>
</protein>
<dbReference type="AlphaFoldDB" id="A0A0D3JWY8"/>
<proteinExistence type="predicted"/>
<dbReference type="RefSeq" id="XP_005780452.1">
    <property type="nucleotide sequence ID" value="XM_005780395.1"/>
</dbReference>
<keyword evidence="2" id="KW-1185">Reference proteome</keyword>
<name>A0A0D3JWY8_EMIH1</name>
<organism evidence="1 2">
    <name type="scientific">Emiliania huxleyi (strain CCMP1516)</name>
    <dbReference type="NCBI Taxonomy" id="280463"/>
    <lineage>
        <taxon>Eukaryota</taxon>
        <taxon>Haptista</taxon>
        <taxon>Haptophyta</taxon>
        <taxon>Prymnesiophyceae</taxon>
        <taxon>Isochrysidales</taxon>
        <taxon>Noelaerhabdaceae</taxon>
        <taxon>Emiliania</taxon>
    </lineage>
</organism>
<dbReference type="GO" id="GO:0003677">
    <property type="term" value="F:DNA binding"/>
    <property type="evidence" value="ECO:0007669"/>
    <property type="project" value="InterPro"/>
</dbReference>
<accession>A0A0D3JWY8</accession>
<dbReference type="KEGG" id="ehx:EMIHUDRAFT_235210"/>